<dbReference type="Pfam" id="PF00651">
    <property type="entry name" value="BTB"/>
    <property type="match status" value="2"/>
</dbReference>
<dbReference type="Gene3D" id="3.30.710.10">
    <property type="entry name" value="Potassium Channel Kv1.1, Chain A"/>
    <property type="match status" value="2"/>
</dbReference>
<evidence type="ECO:0000259" key="1">
    <source>
        <dbReference type="PROSITE" id="PS50097"/>
    </source>
</evidence>
<dbReference type="InterPro" id="IPR011333">
    <property type="entry name" value="SKP1/BTB/POZ_sf"/>
</dbReference>
<evidence type="ECO:0000313" key="3">
    <source>
        <dbReference type="Proteomes" id="UP000320762"/>
    </source>
</evidence>
<dbReference type="Proteomes" id="UP000320762">
    <property type="component" value="Unassembled WGS sequence"/>
</dbReference>
<proteinExistence type="predicted"/>
<dbReference type="OrthoDB" id="3199068at2759"/>
<dbReference type="GO" id="GO:0016567">
    <property type="term" value="P:protein ubiquitination"/>
    <property type="evidence" value="ECO:0007669"/>
    <property type="project" value="InterPro"/>
</dbReference>
<dbReference type="EMBL" id="VDMD01000006">
    <property type="protein sequence ID" value="TRM65053.1"/>
    <property type="molecule type" value="Genomic_DNA"/>
</dbReference>
<dbReference type="PANTHER" id="PTHR26379">
    <property type="entry name" value="BTB/POZ AND MATH DOMAIN-CONTAINING PROTEIN 1"/>
    <property type="match status" value="1"/>
</dbReference>
<name>A0A550CJX2_9AGAR</name>
<dbReference type="InterPro" id="IPR000210">
    <property type="entry name" value="BTB/POZ_dom"/>
</dbReference>
<comment type="caution">
    <text evidence="2">The sequence shown here is derived from an EMBL/GenBank/DDBJ whole genome shotgun (WGS) entry which is preliminary data.</text>
</comment>
<gene>
    <name evidence="2" type="ORF">BD626DRAFT_490743</name>
</gene>
<dbReference type="InterPro" id="IPR045005">
    <property type="entry name" value="BPM1-6"/>
</dbReference>
<dbReference type="SMART" id="SM00225">
    <property type="entry name" value="BTB"/>
    <property type="match status" value="2"/>
</dbReference>
<dbReference type="PROSITE" id="PS50097">
    <property type="entry name" value="BTB"/>
    <property type="match status" value="2"/>
</dbReference>
<reference evidence="2 3" key="1">
    <citation type="journal article" date="2019" name="New Phytol.">
        <title>Comparative genomics reveals unique wood-decay strategies and fruiting body development in the Schizophyllaceae.</title>
        <authorList>
            <person name="Almasi E."/>
            <person name="Sahu N."/>
            <person name="Krizsan K."/>
            <person name="Balint B."/>
            <person name="Kovacs G.M."/>
            <person name="Kiss B."/>
            <person name="Cseklye J."/>
            <person name="Drula E."/>
            <person name="Henrissat B."/>
            <person name="Nagy I."/>
            <person name="Chovatia M."/>
            <person name="Adam C."/>
            <person name="LaButti K."/>
            <person name="Lipzen A."/>
            <person name="Riley R."/>
            <person name="Grigoriev I.V."/>
            <person name="Nagy L.G."/>
        </authorList>
    </citation>
    <scope>NUCLEOTIDE SEQUENCE [LARGE SCALE GENOMIC DNA]</scope>
    <source>
        <strain evidence="2 3">NL-1724</strain>
    </source>
</reference>
<feature type="domain" description="BTB" evidence="1">
    <location>
        <begin position="47"/>
        <end position="120"/>
    </location>
</feature>
<feature type="domain" description="BTB" evidence="1">
    <location>
        <begin position="300"/>
        <end position="373"/>
    </location>
</feature>
<dbReference type="SUPFAM" id="SSF54695">
    <property type="entry name" value="POZ domain"/>
    <property type="match status" value="2"/>
</dbReference>
<accession>A0A550CJX2</accession>
<protein>
    <recommendedName>
        <fullName evidence="1">BTB domain-containing protein</fullName>
    </recommendedName>
</protein>
<evidence type="ECO:0000313" key="2">
    <source>
        <dbReference type="EMBL" id="TRM65053.1"/>
    </source>
</evidence>
<dbReference type="AlphaFoldDB" id="A0A550CJX2"/>
<keyword evidence="3" id="KW-1185">Reference proteome</keyword>
<organism evidence="2 3">
    <name type="scientific">Schizophyllum amplum</name>
    <dbReference type="NCBI Taxonomy" id="97359"/>
    <lineage>
        <taxon>Eukaryota</taxon>
        <taxon>Fungi</taxon>
        <taxon>Dikarya</taxon>
        <taxon>Basidiomycota</taxon>
        <taxon>Agaricomycotina</taxon>
        <taxon>Agaricomycetes</taxon>
        <taxon>Agaricomycetidae</taxon>
        <taxon>Agaricales</taxon>
        <taxon>Schizophyllaceae</taxon>
        <taxon>Schizophyllum</taxon>
    </lineage>
</organism>
<sequence>MPRIVMQSTSRTRRLSDPWLFSTNTYAMPSEDTQTITRRESIYVEGGDIIVQAGTTLFCLHAFHLRRSTSFFSEQLSKAIFEVPGAAKNDHAPLVLDDVQAEDFKAMMWFFYDSKYEWSDTPNKTSATVASWESILLLAKKWNMRQVARVACHALGRVVVLDDIRKISLCLNHKLGNSWMSSSLDAVVARVEPLSADEIRLIGIDAAAKLSGTREASLRLKKKSCAAHTCPGQCGSPAYCYGSTHVCRRARDHHSIPCPVTVIPLSSIRTLVARLDFFEGREPKDAASEAQSLRQADYGGDVYFEIQGRIFRLHSYHLKRTSNVFAVMFSLPPTDGVPKEGFTEHHPVKLDIRASDFENLLHFFYDSAYEWLPTIDPSATPMWESILHLADMFDMDEVQKVALYALGLDGALSDARKIALCVRYSIDRSWASAAFTRLCTRRAALTAKEITELQPNTLAAICTAREAAIRAMHGAGSDAATPTTLSPEEQELMVGGIVRDNFLLYNATA</sequence>